<keyword evidence="1" id="KW-0732">Signal</keyword>
<protein>
    <submittedName>
        <fullName evidence="3">DUF4136 domain-containing protein</fullName>
    </submittedName>
</protein>
<evidence type="ECO:0000256" key="1">
    <source>
        <dbReference type="SAM" id="SignalP"/>
    </source>
</evidence>
<gene>
    <name evidence="3" type="ORF">LZ016_03295</name>
</gene>
<dbReference type="Pfam" id="PF13590">
    <property type="entry name" value="DUF4136"/>
    <property type="match status" value="1"/>
</dbReference>
<dbReference type="Gene3D" id="3.30.160.670">
    <property type="match status" value="1"/>
</dbReference>
<sequence>MRIRNIAAAALLGVAALGVSGCATGLPANVTRYSAMPIPQGQSFYVVPANGALPTLEFNRFAAQIAQQLEAKGYRPSGAPAGADMLVKVSYGVDGGTREVTVDPFARSRYYSPFYHGFYDPFYGGFYGRPYYSRFGYYGARSPFYWGWDDPYWYGFGPDPIRQYVVYKSELNLDIVRRTDSAPLFNGRAAARSQTDELGTLVPNLIEAMFTNFPGTNGETVKITVPAKKRA</sequence>
<evidence type="ECO:0000313" key="3">
    <source>
        <dbReference type="EMBL" id="MCH8615132.1"/>
    </source>
</evidence>
<comment type="caution">
    <text evidence="3">The sequence shown here is derived from an EMBL/GenBank/DDBJ whole genome shotgun (WGS) entry which is preliminary data.</text>
</comment>
<feature type="chain" id="PRO_5045286828" evidence="1">
    <location>
        <begin position="26"/>
        <end position="231"/>
    </location>
</feature>
<reference evidence="3 4" key="1">
    <citation type="submission" date="2022-03" db="EMBL/GenBank/DDBJ databases">
        <authorList>
            <person name="Jo J.-H."/>
            <person name="Im W.-T."/>
        </authorList>
    </citation>
    <scope>NUCLEOTIDE SEQUENCE [LARGE SCALE GENOMIC DNA]</scope>
    <source>
        <strain evidence="3 4">SM33</strain>
    </source>
</reference>
<dbReference type="Proteomes" id="UP001203058">
    <property type="component" value="Unassembled WGS sequence"/>
</dbReference>
<dbReference type="PROSITE" id="PS51257">
    <property type="entry name" value="PROKAR_LIPOPROTEIN"/>
    <property type="match status" value="1"/>
</dbReference>
<evidence type="ECO:0000313" key="4">
    <source>
        <dbReference type="Proteomes" id="UP001203058"/>
    </source>
</evidence>
<dbReference type="InterPro" id="IPR025411">
    <property type="entry name" value="DUF4136"/>
</dbReference>
<dbReference type="EMBL" id="JAKZHW010000001">
    <property type="protein sequence ID" value="MCH8615132.1"/>
    <property type="molecule type" value="Genomic_DNA"/>
</dbReference>
<keyword evidence="4" id="KW-1185">Reference proteome</keyword>
<name>A0ABS9VJI6_9SPHN</name>
<accession>A0ABS9VJI6</accession>
<organism evidence="3 4">
    <name type="scientific">Sphingomonas telluris</name>
    <dbReference type="NCBI Taxonomy" id="2907998"/>
    <lineage>
        <taxon>Bacteria</taxon>
        <taxon>Pseudomonadati</taxon>
        <taxon>Pseudomonadota</taxon>
        <taxon>Alphaproteobacteria</taxon>
        <taxon>Sphingomonadales</taxon>
        <taxon>Sphingomonadaceae</taxon>
        <taxon>Sphingomonas</taxon>
    </lineage>
</organism>
<dbReference type="RefSeq" id="WP_241445829.1">
    <property type="nucleotide sequence ID" value="NZ_JAKZHW010000001.1"/>
</dbReference>
<feature type="signal peptide" evidence="1">
    <location>
        <begin position="1"/>
        <end position="25"/>
    </location>
</feature>
<feature type="domain" description="DUF4136" evidence="2">
    <location>
        <begin position="39"/>
        <end position="215"/>
    </location>
</feature>
<proteinExistence type="predicted"/>
<evidence type="ECO:0000259" key="2">
    <source>
        <dbReference type="Pfam" id="PF13590"/>
    </source>
</evidence>